<dbReference type="Pfam" id="PF00106">
    <property type="entry name" value="adh_short"/>
    <property type="match status" value="1"/>
</dbReference>
<keyword evidence="3" id="KW-1185">Reference proteome</keyword>
<dbReference type="InterPro" id="IPR002347">
    <property type="entry name" value="SDR_fam"/>
</dbReference>
<dbReference type="OrthoDB" id="2898509at2759"/>
<reference evidence="2" key="1">
    <citation type="journal article" date="2019" name="Environ. Microbiol.">
        <title>Fungal ecological strategies reflected in gene transcription - a case study of two litter decomposers.</title>
        <authorList>
            <person name="Barbi F."/>
            <person name="Kohler A."/>
            <person name="Barry K."/>
            <person name="Baskaran P."/>
            <person name="Daum C."/>
            <person name="Fauchery L."/>
            <person name="Ihrmark K."/>
            <person name="Kuo A."/>
            <person name="LaButti K."/>
            <person name="Lipzen A."/>
            <person name="Morin E."/>
            <person name="Grigoriev I.V."/>
            <person name="Henrissat B."/>
            <person name="Lindahl B."/>
            <person name="Martin F."/>
        </authorList>
    </citation>
    <scope>NUCLEOTIDE SEQUENCE</scope>
    <source>
        <strain evidence="2">JB14</strain>
    </source>
</reference>
<dbReference type="AlphaFoldDB" id="A0A6A4HPR6"/>
<keyword evidence="1" id="KW-0560">Oxidoreductase</keyword>
<gene>
    <name evidence="2" type="ORF">BT96DRAFT_920150</name>
</gene>
<dbReference type="InterPro" id="IPR036291">
    <property type="entry name" value="NAD(P)-bd_dom_sf"/>
</dbReference>
<dbReference type="Gene3D" id="3.40.50.720">
    <property type="entry name" value="NAD(P)-binding Rossmann-like Domain"/>
    <property type="match status" value="1"/>
</dbReference>
<dbReference type="PANTHER" id="PTHR47534:SF3">
    <property type="entry name" value="ALCOHOL DEHYDROGENASE-LIKE C-TERMINAL DOMAIN-CONTAINING PROTEIN"/>
    <property type="match status" value="1"/>
</dbReference>
<evidence type="ECO:0000313" key="3">
    <source>
        <dbReference type="Proteomes" id="UP000799118"/>
    </source>
</evidence>
<dbReference type="InterPro" id="IPR052228">
    <property type="entry name" value="Sec_Metab_Biosynth_Oxidored"/>
</dbReference>
<dbReference type="Proteomes" id="UP000799118">
    <property type="component" value="Unassembled WGS sequence"/>
</dbReference>
<organism evidence="2 3">
    <name type="scientific">Gymnopus androsaceus JB14</name>
    <dbReference type="NCBI Taxonomy" id="1447944"/>
    <lineage>
        <taxon>Eukaryota</taxon>
        <taxon>Fungi</taxon>
        <taxon>Dikarya</taxon>
        <taxon>Basidiomycota</taxon>
        <taxon>Agaricomycotina</taxon>
        <taxon>Agaricomycetes</taxon>
        <taxon>Agaricomycetidae</taxon>
        <taxon>Agaricales</taxon>
        <taxon>Marasmiineae</taxon>
        <taxon>Omphalotaceae</taxon>
        <taxon>Gymnopus</taxon>
    </lineage>
</organism>
<evidence type="ECO:0000256" key="1">
    <source>
        <dbReference type="ARBA" id="ARBA00023002"/>
    </source>
</evidence>
<dbReference type="EMBL" id="ML769470">
    <property type="protein sequence ID" value="KAE9399348.1"/>
    <property type="molecule type" value="Genomic_DNA"/>
</dbReference>
<dbReference type="PANTHER" id="PTHR47534">
    <property type="entry name" value="YALI0E05731P"/>
    <property type="match status" value="1"/>
</dbReference>
<proteinExistence type="predicted"/>
<dbReference type="SUPFAM" id="SSF51735">
    <property type="entry name" value="NAD(P)-binding Rossmann-fold domains"/>
    <property type="match status" value="1"/>
</dbReference>
<accession>A0A6A4HPR6</accession>
<evidence type="ECO:0000313" key="2">
    <source>
        <dbReference type="EMBL" id="KAE9399348.1"/>
    </source>
</evidence>
<dbReference type="GO" id="GO:0016491">
    <property type="term" value="F:oxidoreductase activity"/>
    <property type="evidence" value="ECO:0007669"/>
    <property type="project" value="UniProtKB-KW"/>
</dbReference>
<name>A0A6A4HPR6_9AGAR</name>
<evidence type="ECO:0008006" key="4">
    <source>
        <dbReference type="Google" id="ProtNLM"/>
    </source>
</evidence>
<sequence length="348" mass="38572">MDLFKPLPISLALTAAGAAAFFRILAANRARLAQAQQDLINAKLSSTSSSYVPVAIFVGGTAGIGQGMAEAFARRTGGKCHIILIGRNEASAKAIISKFPKAAVPGAKYEFVQCDASLMGNIKQTTTELLSRLPRINFLVISAVDVRTLTRQETAEGMDSKLALFYYGRFKFIRDLTPALERARTNGEDGKVYIVAAPGKGKHIDWNDLGFKKMYSFLNIRVQIPLYLDIILQELATRSPMLTFIHAYPGTVRTNLGSHAPWPMPLILRLIFFFKYPWTLSYSESGDYMLRAMLVTAKGPGVWSVGEDGHNLPAGVVYKASEEERRRLWEHTVEETTVKERGKIDEVH</sequence>
<protein>
    <recommendedName>
        <fullName evidence="4">NAD(P)-binding protein</fullName>
    </recommendedName>
</protein>